<proteinExistence type="predicted"/>
<dbReference type="EMBL" id="SGKC01000051">
    <property type="protein sequence ID" value="NEZ93763.1"/>
    <property type="molecule type" value="Genomic_DNA"/>
</dbReference>
<gene>
    <name evidence="1" type="ORF">EXM69_17900</name>
    <name evidence="3" type="ORF">FC871_15865</name>
    <name evidence="2" type="ORF">FCV25_05575</name>
    <name evidence="4" type="ORF">JQS73_06305</name>
</gene>
<dbReference type="OrthoDB" id="1924613at2"/>
<organism evidence="2 5">
    <name type="scientific">Clostridium botulinum</name>
    <dbReference type="NCBI Taxonomy" id="1491"/>
    <lineage>
        <taxon>Bacteria</taxon>
        <taxon>Bacillati</taxon>
        <taxon>Bacillota</taxon>
        <taxon>Clostridia</taxon>
        <taxon>Eubacteriales</taxon>
        <taxon>Clostridiaceae</taxon>
        <taxon>Clostridium</taxon>
    </lineage>
</organism>
<evidence type="ECO:0000313" key="8">
    <source>
        <dbReference type="Proteomes" id="UP000663464"/>
    </source>
</evidence>
<reference evidence="5 7" key="3">
    <citation type="submission" date="2019-04" db="EMBL/GenBank/DDBJ databases">
        <title>Genome sequencing of Clostridium botulinum Groups I-IV and Clostridium butyricum.</title>
        <authorList>
            <person name="Brunt J."/>
            <person name="Van Vliet A.H.M."/>
            <person name="Stringer S.C."/>
            <person name="Carter A.T."/>
            <person name="Peck M.W."/>
        </authorList>
    </citation>
    <scope>NUCLEOTIDE SEQUENCE [LARGE SCALE GENOMIC DNA]</scope>
    <source>
        <strain evidence="3 7">Colworth BL30</strain>
        <strain evidence="2 5">IFR 18/054</strain>
    </source>
</reference>
<dbReference type="Proteomes" id="UP000663464">
    <property type="component" value="Chromosome"/>
</dbReference>
<evidence type="ECO:0000313" key="4">
    <source>
        <dbReference type="EMBL" id="QRI54710.1"/>
    </source>
</evidence>
<evidence type="ECO:0000313" key="6">
    <source>
        <dbReference type="Proteomes" id="UP000473887"/>
    </source>
</evidence>
<sequence length="46" mass="5405">MKDGSSAKARAKELLLEGKSKEFIMDETRLRLKDIKRIEREITEKL</sequence>
<evidence type="ECO:0000313" key="1">
    <source>
        <dbReference type="EMBL" id="NEZ93763.1"/>
    </source>
</evidence>
<dbReference type="Proteomes" id="UP000472521">
    <property type="component" value="Unassembled WGS sequence"/>
</dbReference>
<dbReference type="EMBL" id="CP069280">
    <property type="protein sequence ID" value="QRI54710.1"/>
    <property type="molecule type" value="Genomic_DNA"/>
</dbReference>
<evidence type="ECO:0000313" key="2">
    <source>
        <dbReference type="EMBL" id="NFF01249.1"/>
    </source>
</evidence>
<reference evidence="4" key="4">
    <citation type="submission" date="2021-02" db="EMBL/GenBank/DDBJ databases">
        <authorList>
            <person name="Dover N."/>
            <person name="Barash J.R."/>
            <person name="Bell J.M."/>
            <person name="Sylvester M.D."/>
            <person name="Arnon S."/>
        </authorList>
    </citation>
    <scope>NUCLEOTIDE SEQUENCE</scope>
    <source>
        <strain evidence="4">IBCA10-7060</strain>
    </source>
</reference>
<protein>
    <submittedName>
        <fullName evidence="2">Uncharacterized protein</fullName>
    </submittedName>
</protein>
<evidence type="ECO:0000313" key="7">
    <source>
        <dbReference type="Proteomes" id="UP000480039"/>
    </source>
</evidence>
<dbReference type="RefSeq" id="WP_003361107.1">
    <property type="nucleotide sequence ID" value="NZ_AP014696.1"/>
</dbReference>
<accession>A0A0A2HIA3</accession>
<name>A0A0A2HIA3_CLOBO</name>
<reference evidence="4 8" key="1">
    <citation type="journal article" date="2014" name="J. Infect. Dis.">
        <title>Molecular characterization of a novel botulinum neurotoxin type H gene.</title>
        <authorList>
            <person name="Dover N."/>
            <person name="Barash J.R."/>
            <person name="Hill K.K."/>
            <person name="Xie G."/>
            <person name="Arnon S.S."/>
        </authorList>
    </citation>
    <scope>NUCLEOTIDE SEQUENCE [LARGE SCALE GENOMIC DNA]</scope>
    <source>
        <strain evidence="4 8">IBCA10-7060</strain>
    </source>
</reference>
<reference evidence="1 6" key="2">
    <citation type="submission" date="2019-02" db="EMBL/GenBank/DDBJ databases">
        <title>Genome sequencing of Clostridium botulinum clinical isolates.</title>
        <authorList>
            <person name="Brunt J."/>
            <person name="Van Vliet A.H.M."/>
            <person name="Stringer S.C."/>
            <person name="Grant K.A."/>
            <person name="Carter A.C."/>
            <person name="Peck M.W."/>
        </authorList>
    </citation>
    <scope>NUCLEOTIDE SEQUENCE [LARGE SCALE GENOMIC DNA]</scope>
    <source>
        <strain evidence="1 6">H142660711</strain>
    </source>
</reference>
<evidence type="ECO:0000313" key="5">
    <source>
        <dbReference type="Proteomes" id="UP000472521"/>
    </source>
</evidence>
<dbReference type="AlphaFoldDB" id="A0A0A2HIA3"/>
<dbReference type="Proteomes" id="UP000473887">
    <property type="component" value="Unassembled WGS sequence"/>
</dbReference>
<dbReference type="Proteomes" id="UP000480039">
    <property type="component" value="Unassembled WGS sequence"/>
</dbReference>
<evidence type="ECO:0000313" key="3">
    <source>
        <dbReference type="EMBL" id="NFJ09923.1"/>
    </source>
</evidence>
<dbReference type="GeneID" id="44156887"/>
<dbReference type="EMBL" id="SWND01000002">
    <property type="protein sequence ID" value="NFF01249.1"/>
    <property type="molecule type" value="Genomic_DNA"/>
</dbReference>
<dbReference type="EMBL" id="SWQE01000009">
    <property type="protein sequence ID" value="NFJ09923.1"/>
    <property type="molecule type" value="Genomic_DNA"/>
</dbReference>